<keyword evidence="4" id="KW-1185">Reference proteome</keyword>
<feature type="region of interest" description="Disordered" evidence="1">
    <location>
        <begin position="65"/>
        <end position="94"/>
    </location>
</feature>
<gene>
    <name evidence="3" type="ORF">MKK02DRAFT_30860</name>
</gene>
<name>A0AA38H406_9TREE</name>
<protein>
    <submittedName>
        <fullName evidence="3">Uncharacterized protein</fullName>
    </submittedName>
</protein>
<keyword evidence="2" id="KW-0732">Signal</keyword>
<dbReference type="Proteomes" id="UP001164286">
    <property type="component" value="Unassembled WGS sequence"/>
</dbReference>
<dbReference type="GeneID" id="77727359"/>
<evidence type="ECO:0000313" key="4">
    <source>
        <dbReference type="Proteomes" id="UP001164286"/>
    </source>
</evidence>
<sequence>MLIFIFPMIPLLSAITVAAQAVAPSVVMGVTPIQLQSSITTTPSIGPSSSAAHDVLAVTVTRFRGGNRPDSSSSYSNASSTSNSSSISSTGSSASVTLTSQPVSASSSVAAISPSTSSSADVAIGHVSPGRTGPGVLAAVLFFVFA</sequence>
<evidence type="ECO:0000313" key="3">
    <source>
        <dbReference type="EMBL" id="KAI9631869.1"/>
    </source>
</evidence>
<dbReference type="EMBL" id="JAKWFO010000016">
    <property type="protein sequence ID" value="KAI9631869.1"/>
    <property type="molecule type" value="Genomic_DNA"/>
</dbReference>
<dbReference type="AlphaFoldDB" id="A0AA38H406"/>
<evidence type="ECO:0000256" key="2">
    <source>
        <dbReference type="SAM" id="SignalP"/>
    </source>
</evidence>
<feature type="compositionally biased region" description="Low complexity" evidence="1">
    <location>
        <begin position="71"/>
        <end position="94"/>
    </location>
</feature>
<organism evidence="3 4">
    <name type="scientific">Dioszegia hungarica</name>
    <dbReference type="NCBI Taxonomy" id="4972"/>
    <lineage>
        <taxon>Eukaryota</taxon>
        <taxon>Fungi</taxon>
        <taxon>Dikarya</taxon>
        <taxon>Basidiomycota</taxon>
        <taxon>Agaricomycotina</taxon>
        <taxon>Tremellomycetes</taxon>
        <taxon>Tremellales</taxon>
        <taxon>Bulleribasidiaceae</taxon>
        <taxon>Dioszegia</taxon>
    </lineage>
</organism>
<accession>A0AA38H406</accession>
<dbReference type="RefSeq" id="XP_052941646.1">
    <property type="nucleotide sequence ID" value="XM_053088154.1"/>
</dbReference>
<proteinExistence type="predicted"/>
<reference evidence="3" key="1">
    <citation type="journal article" date="2022" name="G3 (Bethesda)">
        <title>High quality genome of the basidiomycete yeast Dioszegia hungarica PDD-24b-2 isolated from cloud water.</title>
        <authorList>
            <person name="Jarrige D."/>
            <person name="Haridas S."/>
            <person name="Bleykasten-Grosshans C."/>
            <person name="Joly M."/>
            <person name="Nadalig T."/>
            <person name="Sancelme M."/>
            <person name="Vuilleumier S."/>
            <person name="Grigoriev I.V."/>
            <person name="Amato P."/>
            <person name="Bringel F."/>
        </authorList>
    </citation>
    <scope>NUCLEOTIDE SEQUENCE</scope>
    <source>
        <strain evidence="3">PDD-24b-2</strain>
    </source>
</reference>
<feature type="chain" id="PRO_5041328854" evidence="2">
    <location>
        <begin position="20"/>
        <end position="146"/>
    </location>
</feature>
<comment type="caution">
    <text evidence="3">The sequence shown here is derived from an EMBL/GenBank/DDBJ whole genome shotgun (WGS) entry which is preliminary data.</text>
</comment>
<evidence type="ECO:0000256" key="1">
    <source>
        <dbReference type="SAM" id="MobiDB-lite"/>
    </source>
</evidence>
<feature type="signal peptide" evidence="2">
    <location>
        <begin position="1"/>
        <end position="19"/>
    </location>
</feature>